<keyword evidence="2 3" id="KW-0040">ANK repeat</keyword>
<dbReference type="InterPro" id="IPR002110">
    <property type="entry name" value="Ankyrin_rpt"/>
</dbReference>
<dbReference type="PROSITE" id="PS50088">
    <property type="entry name" value="ANK_REPEAT"/>
    <property type="match status" value="8"/>
</dbReference>
<dbReference type="InterPro" id="IPR027417">
    <property type="entry name" value="P-loop_NTPase"/>
</dbReference>
<dbReference type="PROSITE" id="PS50297">
    <property type="entry name" value="ANK_REP_REGION"/>
    <property type="match status" value="7"/>
</dbReference>
<dbReference type="InterPro" id="IPR036770">
    <property type="entry name" value="Ankyrin_rpt-contain_sf"/>
</dbReference>
<feature type="repeat" description="ANK" evidence="3">
    <location>
        <begin position="636"/>
        <end position="668"/>
    </location>
</feature>
<dbReference type="PANTHER" id="PTHR24198:SF165">
    <property type="entry name" value="ANKYRIN REPEAT-CONTAINING PROTEIN-RELATED"/>
    <property type="match status" value="1"/>
</dbReference>
<evidence type="ECO:0000259" key="4">
    <source>
        <dbReference type="Pfam" id="PF24883"/>
    </source>
</evidence>
<feature type="repeat" description="ANK" evidence="3">
    <location>
        <begin position="794"/>
        <end position="826"/>
    </location>
</feature>
<evidence type="ECO:0000313" key="5">
    <source>
        <dbReference type="EMBL" id="KAJ7346966.1"/>
    </source>
</evidence>
<dbReference type="SUPFAM" id="SSF52540">
    <property type="entry name" value="P-loop containing nucleoside triphosphate hydrolases"/>
    <property type="match status" value="1"/>
</dbReference>
<dbReference type="Pfam" id="PF24883">
    <property type="entry name" value="NPHP3_N"/>
    <property type="match status" value="1"/>
</dbReference>
<keyword evidence="6" id="KW-1185">Reference proteome</keyword>
<feature type="repeat" description="ANK" evidence="3">
    <location>
        <begin position="828"/>
        <end position="860"/>
    </location>
</feature>
<feature type="domain" description="Nephrocystin 3-like N-terminal" evidence="4">
    <location>
        <begin position="185"/>
        <end position="331"/>
    </location>
</feature>
<evidence type="ECO:0000256" key="1">
    <source>
        <dbReference type="ARBA" id="ARBA00022737"/>
    </source>
</evidence>
<evidence type="ECO:0000313" key="6">
    <source>
        <dbReference type="Proteomes" id="UP001218218"/>
    </source>
</evidence>
<dbReference type="EMBL" id="JARIHO010000020">
    <property type="protein sequence ID" value="KAJ7346966.1"/>
    <property type="molecule type" value="Genomic_DNA"/>
</dbReference>
<name>A0AAD7A0G4_9AGAR</name>
<dbReference type="AlphaFoldDB" id="A0AAD7A0G4"/>
<proteinExistence type="predicted"/>
<feature type="repeat" description="ANK" evidence="3">
    <location>
        <begin position="736"/>
        <end position="768"/>
    </location>
</feature>
<dbReference type="PANTHER" id="PTHR24198">
    <property type="entry name" value="ANKYRIN REPEAT AND PROTEIN KINASE DOMAIN-CONTAINING PROTEIN"/>
    <property type="match status" value="1"/>
</dbReference>
<dbReference type="SMART" id="SM00248">
    <property type="entry name" value="ANK"/>
    <property type="match status" value="8"/>
</dbReference>
<accession>A0AAD7A0G4</accession>
<dbReference type="InterPro" id="IPR056884">
    <property type="entry name" value="NPHP3-like_N"/>
</dbReference>
<feature type="repeat" description="ANK" evidence="3">
    <location>
        <begin position="607"/>
        <end position="639"/>
    </location>
</feature>
<evidence type="ECO:0000256" key="3">
    <source>
        <dbReference type="PROSITE-ProRule" id="PRU00023"/>
    </source>
</evidence>
<feature type="repeat" description="ANK" evidence="3">
    <location>
        <begin position="670"/>
        <end position="702"/>
    </location>
</feature>
<dbReference type="Gene3D" id="3.40.50.300">
    <property type="entry name" value="P-loop containing nucleotide triphosphate hydrolases"/>
    <property type="match status" value="1"/>
</dbReference>
<feature type="repeat" description="ANK" evidence="3">
    <location>
        <begin position="861"/>
        <end position="889"/>
    </location>
</feature>
<gene>
    <name evidence="5" type="ORF">DFH08DRAFT_206850</name>
</gene>
<feature type="repeat" description="ANK" evidence="3">
    <location>
        <begin position="766"/>
        <end position="794"/>
    </location>
</feature>
<dbReference type="Gene3D" id="1.25.40.20">
    <property type="entry name" value="Ankyrin repeat-containing domain"/>
    <property type="match status" value="4"/>
</dbReference>
<dbReference type="SUPFAM" id="SSF48403">
    <property type="entry name" value="Ankyrin repeat"/>
    <property type="match status" value="1"/>
</dbReference>
<evidence type="ECO:0000256" key="2">
    <source>
        <dbReference type="ARBA" id="ARBA00023043"/>
    </source>
</evidence>
<dbReference type="Proteomes" id="UP001218218">
    <property type="component" value="Unassembled WGS sequence"/>
</dbReference>
<comment type="caution">
    <text evidence="5">The sequence shown here is derived from an EMBL/GenBank/DDBJ whole genome shotgun (WGS) entry which is preliminary data.</text>
</comment>
<sequence length="889" mass="99566">MHQRAQVGKIVESVPFIGPIGAILSTFVDVYKDVEENSSKRDVLVEKAAALARDIFQAIIRLKNLDHVDLIGRLGSDLEAYLGLIREVQNRVTETFDDRGELARVLKRGELGEEVDSLDDKLSFWGTRFRNNRLVDIQIEQNVVAGNVRKTLETMLDARLEKWLNAPIQNEKQSRYSGVRNRSPCRWFFDHRAYTSWQDHPGEVLWIEGASGTGKTILSSMIIELLFEDRASLKSIDSTAIAYFYFDLGQQSVESALRRLLLQLSHQSSAACKALTQQYDLCNGQTVPNYSTLLGILEKMLAIFGRTYLVLDALDECRTEDYDRVTNFVATARDVFEKKLLSLRSLTRVTPHKTSISDDIRLYISNELVSSNKSAGMFRLAYCLLEQVKECARSDELQSTLDTLPDNLHDIYARSLKSVPGKNLPDVERLLHWLAFSHKPLTVAQLEDTIAFDFSDPERYTFDPRRRPKRGVFIKWLSVLVSVTIRSKDSVLDADGVYRGDATVGLAHSSVQDYLQQHPTWCNSCPIHVREDMAHKLMAQTCVCHLLHFTDHPLARGTIPDHPLATYAAQNWCYHLLRSSDRDRTALSTLAKQLLVGSGQDTVLWFYPESLLYMCARLGYIEGVKFLLEAGADIDERGTALHYAAACKHMKIVEVLLEHGTDINVRDDIFGMTVLQTASKNGSIEMVRLLLQNGADINARDRDLHTTVWADPWRGVNRHLEIVRRLAKNGAYVNAQGDTALQFASANGHLEIVRFLLENGADVGSALQCASENGYIEIVRLLLENGADVNAQAGGRSALHFASKGGYIEIIRLLLENGANINAQRGGSGWTALQCASKDGDIEIVRLLLENDADVNARNGENETALHYASEEGYIEIVQLLVDNGATTE</sequence>
<protein>
    <submittedName>
        <fullName evidence="5">Ankyrin repeat-containing domain protein</fullName>
    </submittedName>
</protein>
<dbReference type="PRINTS" id="PR01415">
    <property type="entry name" value="ANKYRIN"/>
</dbReference>
<reference evidence="5" key="1">
    <citation type="submission" date="2023-03" db="EMBL/GenBank/DDBJ databases">
        <title>Massive genome expansion in bonnet fungi (Mycena s.s.) driven by repeated elements and novel gene families across ecological guilds.</title>
        <authorList>
            <consortium name="Lawrence Berkeley National Laboratory"/>
            <person name="Harder C.B."/>
            <person name="Miyauchi S."/>
            <person name="Viragh M."/>
            <person name="Kuo A."/>
            <person name="Thoen E."/>
            <person name="Andreopoulos B."/>
            <person name="Lu D."/>
            <person name="Skrede I."/>
            <person name="Drula E."/>
            <person name="Henrissat B."/>
            <person name="Morin E."/>
            <person name="Kohler A."/>
            <person name="Barry K."/>
            <person name="LaButti K."/>
            <person name="Morin E."/>
            <person name="Salamov A."/>
            <person name="Lipzen A."/>
            <person name="Mereny Z."/>
            <person name="Hegedus B."/>
            <person name="Baldrian P."/>
            <person name="Stursova M."/>
            <person name="Weitz H."/>
            <person name="Taylor A."/>
            <person name="Grigoriev I.V."/>
            <person name="Nagy L.G."/>
            <person name="Martin F."/>
            <person name="Kauserud H."/>
        </authorList>
    </citation>
    <scope>NUCLEOTIDE SEQUENCE</scope>
    <source>
        <strain evidence="5">CBHHK002</strain>
    </source>
</reference>
<keyword evidence="1" id="KW-0677">Repeat</keyword>
<dbReference type="Pfam" id="PF12796">
    <property type="entry name" value="Ank_2"/>
    <property type="match status" value="4"/>
</dbReference>
<organism evidence="5 6">
    <name type="scientific">Mycena albidolilacea</name>
    <dbReference type="NCBI Taxonomy" id="1033008"/>
    <lineage>
        <taxon>Eukaryota</taxon>
        <taxon>Fungi</taxon>
        <taxon>Dikarya</taxon>
        <taxon>Basidiomycota</taxon>
        <taxon>Agaricomycotina</taxon>
        <taxon>Agaricomycetes</taxon>
        <taxon>Agaricomycetidae</taxon>
        <taxon>Agaricales</taxon>
        <taxon>Marasmiineae</taxon>
        <taxon>Mycenaceae</taxon>
        <taxon>Mycena</taxon>
    </lineage>
</organism>